<sequence length="404" mass="45791">MALQELEKSDISELVSACKDLFTNYPTSYPASSESRQSAKRQWDRFSALEPDLAVFVRSNAFLGCDEIHALVTGQLSVLRINLEFVAFHNRSDISSLPKESQSLEWVHQLEGTPLEASRAIEAIIGRLEQLQEMIRQLSETEDCTEEGTDTCAEAETVHQKAMQLRFRSSSSERPESLSSMVKTAKEPLEQRKYQEPEEEYCKAPELHANALGASSPCNISIKGSRANALVRQGEIEEAEKIYQEILDLSTEALGEVHPHRLSCRSNLAGILEKKGEYAEAEAVYRDVWELRRRTLKDDHPDTLASYNKLANALARLKRFDEAVLVYKEALETRREVLGAKHSDTINTLGNLANSLQNQGQYDEAKEMYRDSKSLGREVLESNHPHLRWIRARLKEVAKDGEEW</sequence>
<evidence type="ECO:0000256" key="2">
    <source>
        <dbReference type="ARBA" id="ARBA00022803"/>
    </source>
</evidence>
<reference evidence="4" key="1">
    <citation type="journal article" date="2021" name="Nat. Commun.">
        <title>Genetic determinants of endophytism in the Arabidopsis root mycobiome.</title>
        <authorList>
            <person name="Mesny F."/>
            <person name="Miyauchi S."/>
            <person name="Thiergart T."/>
            <person name="Pickel B."/>
            <person name="Atanasova L."/>
            <person name="Karlsson M."/>
            <person name="Huettel B."/>
            <person name="Barry K.W."/>
            <person name="Haridas S."/>
            <person name="Chen C."/>
            <person name="Bauer D."/>
            <person name="Andreopoulos W."/>
            <person name="Pangilinan J."/>
            <person name="LaButti K."/>
            <person name="Riley R."/>
            <person name="Lipzen A."/>
            <person name="Clum A."/>
            <person name="Drula E."/>
            <person name="Henrissat B."/>
            <person name="Kohler A."/>
            <person name="Grigoriev I.V."/>
            <person name="Martin F.M."/>
            <person name="Hacquard S."/>
        </authorList>
    </citation>
    <scope>NUCLEOTIDE SEQUENCE</scope>
    <source>
        <strain evidence="4">FSSC 5 MPI-SDFR-AT-0091</strain>
    </source>
</reference>
<dbReference type="AlphaFoldDB" id="A0A9P9KZC4"/>
<evidence type="ECO:0000313" key="5">
    <source>
        <dbReference type="Proteomes" id="UP000736672"/>
    </source>
</evidence>
<dbReference type="PANTHER" id="PTHR45641">
    <property type="entry name" value="TETRATRICOPEPTIDE REPEAT PROTEIN (AFU_ORTHOLOGUE AFUA_6G03870)"/>
    <property type="match status" value="1"/>
</dbReference>
<keyword evidence="3" id="KW-0175">Coiled coil</keyword>
<dbReference type="SUPFAM" id="SSF48452">
    <property type="entry name" value="TPR-like"/>
    <property type="match status" value="2"/>
</dbReference>
<dbReference type="InterPro" id="IPR002885">
    <property type="entry name" value="PPR_rpt"/>
</dbReference>
<dbReference type="Pfam" id="PF13374">
    <property type="entry name" value="TPR_10"/>
    <property type="match status" value="2"/>
</dbReference>
<dbReference type="EMBL" id="JAGTJS010000004">
    <property type="protein sequence ID" value="KAH7271115.1"/>
    <property type="molecule type" value="Genomic_DNA"/>
</dbReference>
<dbReference type="Pfam" id="PF13424">
    <property type="entry name" value="TPR_12"/>
    <property type="match status" value="1"/>
</dbReference>
<protein>
    <recommendedName>
        <fullName evidence="6">Kinesin light chain</fullName>
    </recommendedName>
</protein>
<organism evidence="4 5">
    <name type="scientific">Fusarium solani</name>
    <name type="common">Filamentous fungus</name>
    <dbReference type="NCBI Taxonomy" id="169388"/>
    <lineage>
        <taxon>Eukaryota</taxon>
        <taxon>Fungi</taxon>
        <taxon>Dikarya</taxon>
        <taxon>Ascomycota</taxon>
        <taxon>Pezizomycotina</taxon>
        <taxon>Sordariomycetes</taxon>
        <taxon>Hypocreomycetidae</taxon>
        <taxon>Hypocreales</taxon>
        <taxon>Nectriaceae</taxon>
        <taxon>Fusarium</taxon>
        <taxon>Fusarium solani species complex</taxon>
    </lineage>
</organism>
<keyword evidence="5" id="KW-1185">Reference proteome</keyword>
<evidence type="ECO:0000256" key="1">
    <source>
        <dbReference type="ARBA" id="ARBA00022737"/>
    </source>
</evidence>
<gene>
    <name evidence="4" type="ORF">B0J15DRAFT_509411</name>
</gene>
<proteinExistence type="predicted"/>
<keyword evidence="2" id="KW-0802">TPR repeat</keyword>
<dbReference type="SMART" id="SM00028">
    <property type="entry name" value="TPR"/>
    <property type="match status" value="4"/>
</dbReference>
<keyword evidence="1" id="KW-0677">Repeat</keyword>
<evidence type="ECO:0000313" key="4">
    <source>
        <dbReference type="EMBL" id="KAH7271115.1"/>
    </source>
</evidence>
<dbReference type="InterPro" id="IPR019734">
    <property type="entry name" value="TPR_rpt"/>
</dbReference>
<dbReference type="Gene3D" id="1.25.40.10">
    <property type="entry name" value="Tetratricopeptide repeat domain"/>
    <property type="match status" value="2"/>
</dbReference>
<dbReference type="OrthoDB" id="626167at2759"/>
<dbReference type="Proteomes" id="UP000736672">
    <property type="component" value="Unassembled WGS sequence"/>
</dbReference>
<evidence type="ECO:0000256" key="3">
    <source>
        <dbReference type="SAM" id="Coils"/>
    </source>
</evidence>
<dbReference type="NCBIfam" id="TIGR00756">
    <property type="entry name" value="PPR"/>
    <property type="match status" value="1"/>
</dbReference>
<dbReference type="PANTHER" id="PTHR45641:SF19">
    <property type="entry name" value="NEPHROCYSTIN-3"/>
    <property type="match status" value="1"/>
</dbReference>
<feature type="coiled-coil region" evidence="3">
    <location>
        <begin position="121"/>
        <end position="148"/>
    </location>
</feature>
<comment type="caution">
    <text evidence="4">The sequence shown here is derived from an EMBL/GenBank/DDBJ whole genome shotgun (WGS) entry which is preliminary data.</text>
</comment>
<accession>A0A9P9KZC4</accession>
<name>A0A9P9KZC4_FUSSL</name>
<evidence type="ECO:0008006" key="6">
    <source>
        <dbReference type="Google" id="ProtNLM"/>
    </source>
</evidence>
<dbReference type="InterPro" id="IPR011990">
    <property type="entry name" value="TPR-like_helical_dom_sf"/>
</dbReference>